<dbReference type="Proteomes" id="UP000321058">
    <property type="component" value="Unassembled WGS sequence"/>
</dbReference>
<evidence type="ECO:0000259" key="4">
    <source>
        <dbReference type="PROSITE" id="PS51203"/>
    </source>
</evidence>
<dbReference type="SUPFAM" id="SSF49764">
    <property type="entry name" value="HSP20-like chaperones"/>
    <property type="match status" value="1"/>
</dbReference>
<comment type="similarity">
    <text evidence="1 2">Belongs to the small heat shock protein (HSP20) family.</text>
</comment>
<reference evidence="5 6" key="1">
    <citation type="submission" date="2019-07" db="EMBL/GenBank/DDBJ databases">
        <title>Whole genome shotgun sequence of Reyranella soli NBRC 108950.</title>
        <authorList>
            <person name="Hosoyama A."/>
            <person name="Uohara A."/>
            <person name="Ohji S."/>
            <person name="Ichikawa N."/>
        </authorList>
    </citation>
    <scope>NUCLEOTIDE SEQUENCE [LARGE SCALE GENOMIC DNA]</scope>
    <source>
        <strain evidence="5 6">NBRC 108950</strain>
    </source>
</reference>
<evidence type="ECO:0000259" key="3">
    <source>
        <dbReference type="PROSITE" id="PS01031"/>
    </source>
</evidence>
<dbReference type="PROSITE" id="PS01031">
    <property type="entry name" value="SHSP"/>
    <property type="match status" value="1"/>
</dbReference>
<name>A0A512NND9_9HYPH</name>
<feature type="domain" description="CS" evidence="4">
    <location>
        <begin position="60"/>
        <end position="161"/>
    </location>
</feature>
<sequence>MSVRDLIPWGRSNNRAPVPYRDDDRSPFLSLHREMNRVFDDFFRDFDMRLPMMGNAGFAGGWPQIDLAETDKEVTVTAELPGMEEKDVELLIEDGMLTLKGEKRSETEDKDRQVSERYYGRFERHVPLGAEIQADKAKARFKNGVLTVTLPKNPEAQPRAKRIAINH</sequence>
<keyword evidence="6" id="KW-1185">Reference proteome</keyword>
<dbReference type="PANTHER" id="PTHR11527">
    <property type="entry name" value="HEAT-SHOCK PROTEIN 20 FAMILY MEMBER"/>
    <property type="match status" value="1"/>
</dbReference>
<dbReference type="EMBL" id="BKAJ01000165">
    <property type="protein sequence ID" value="GEP60465.1"/>
    <property type="molecule type" value="Genomic_DNA"/>
</dbReference>
<organism evidence="5 6">
    <name type="scientific">Reyranella soli</name>
    <dbReference type="NCBI Taxonomy" id="1230389"/>
    <lineage>
        <taxon>Bacteria</taxon>
        <taxon>Pseudomonadati</taxon>
        <taxon>Pseudomonadota</taxon>
        <taxon>Alphaproteobacteria</taxon>
        <taxon>Hyphomicrobiales</taxon>
        <taxon>Reyranellaceae</taxon>
        <taxon>Reyranella</taxon>
    </lineage>
</organism>
<comment type="caution">
    <text evidence="5">The sequence shown here is derived from an EMBL/GenBank/DDBJ whole genome shotgun (WGS) entry which is preliminary data.</text>
</comment>
<dbReference type="Pfam" id="PF00011">
    <property type="entry name" value="HSP20"/>
    <property type="match status" value="1"/>
</dbReference>
<dbReference type="RefSeq" id="WP_147155806.1">
    <property type="nucleotide sequence ID" value="NZ_BKAJ01000165.1"/>
</dbReference>
<evidence type="ECO:0000256" key="1">
    <source>
        <dbReference type="PROSITE-ProRule" id="PRU00285"/>
    </source>
</evidence>
<dbReference type="Gene3D" id="2.60.40.790">
    <property type="match status" value="1"/>
</dbReference>
<dbReference type="CDD" id="cd06464">
    <property type="entry name" value="ACD_sHsps-like"/>
    <property type="match status" value="1"/>
</dbReference>
<proteinExistence type="inferred from homology"/>
<protein>
    <submittedName>
        <fullName evidence="5">Molecular chaperone Hsp20</fullName>
    </submittedName>
</protein>
<dbReference type="AlphaFoldDB" id="A0A512NND9"/>
<accession>A0A512NND9</accession>
<dbReference type="InterPro" id="IPR008978">
    <property type="entry name" value="HSP20-like_chaperone"/>
</dbReference>
<dbReference type="OrthoDB" id="9808910at2"/>
<evidence type="ECO:0000256" key="2">
    <source>
        <dbReference type="RuleBase" id="RU003616"/>
    </source>
</evidence>
<feature type="domain" description="SHSP" evidence="3">
    <location>
        <begin position="56"/>
        <end position="167"/>
    </location>
</feature>
<gene>
    <name evidence="5" type="ORF">RSO01_76310</name>
</gene>
<evidence type="ECO:0000313" key="5">
    <source>
        <dbReference type="EMBL" id="GEP60465.1"/>
    </source>
</evidence>
<dbReference type="InterPro" id="IPR007052">
    <property type="entry name" value="CS_dom"/>
</dbReference>
<dbReference type="InterPro" id="IPR031107">
    <property type="entry name" value="Small_HSP"/>
</dbReference>
<dbReference type="InterPro" id="IPR002068">
    <property type="entry name" value="A-crystallin/Hsp20_dom"/>
</dbReference>
<evidence type="ECO:0000313" key="6">
    <source>
        <dbReference type="Proteomes" id="UP000321058"/>
    </source>
</evidence>
<dbReference type="PROSITE" id="PS51203">
    <property type="entry name" value="CS"/>
    <property type="match status" value="1"/>
</dbReference>